<dbReference type="EMBL" id="CAUYUJ010004058">
    <property type="protein sequence ID" value="CAK0807979.1"/>
    <property type="molecule type" value="Genomic_DNA"/>
</dbReference>
<feature type="compositionally biased region" description="Polar residues" evidence="1">
    <location>
        <begin position="312"/>
        <end position="335"/>
    </location>
</feature>
<protein>
    <submittedName>
        <fullName evidence="3">Uncharacterized protein</fullName>
    </submittedName>
</protein>
<organism evidence="3 4">
    <name type="scientific">Prorocentrum cordatum</name>
    <dbReference type="NCBI Taxonomy" id="2364126"/>
    <lineage>
        <taxon>Eukaryota</taxon>
        <taxon>Sar</taxon>
        <taxon>Alveolata</taxon>
        <taxon>Dinophyceae</taxon>
        <taxon>Prorocentrales</taxon>
        <taxon>Prorocentraceae</taxon>
        <taxon>Prorocentrum</taxon>
    </lineage>
</organism>
<feature type="region of interest" description="Disordered" evidence="1">
    <location>
        <begin position="71"/>
        <end position="98"/>
    </location>
</feature>
<comment type="caution">
    <text evidence="3">The sequence shown here is derived from an EMBL/GenBank/DDBJ whole genome shotgun (WGS) entry which is preliminary data.</text>
</comment>
<feature type="chain" id="PRO_5045272971" evidence="2">
    <location>
        <begin position="20"/>
        <end position="426"/>
    </location>
</feature>
<evidence type="ECO:0000313" key="3">
    <source>
        <dbReference type="EMBL" id="CAK0807979.1"/>
    </source>
</evidence>
<feature type="compositionally biased region" description="Basic residues" evidence="1">
    <location>
        <begin position="416"/>
        <end position="426"/>
    </location>
</feature>
<evidence type="ECO:0000256" key="2">
    <source>
        <dbReference type="SAM" id="SignalP"/>
    </source>
</evidence>
<feature type="region of interest" description="Disordered" evidence="1">
    <location>
        <begin position="308"/>
        <end position="426"/>
    </location>
</feature>
<reference evidence="3" key="1">
    <citation type="submission" date="2023-10" db="EMBL/GenBank/DDBJ databases">
        <authorList>
            <person name="Chen Y."/>
            <person name="Shah S."/>
            <person name="Dougan E. K."/>
            <person name="Thang M."/>
            <person name="Chan C."/>
        </authorList>
    </citation>
    <scope>NUCLEOTIDE SEQUENCE [LARGE SCALE GENOMIC DNA]</scope>
</reference>
<evidence type="ECO:0000313" key="4">
    <source>
        <dbReference type="Proteomes" id="UP001189429"/>
    </source>
</evidence>
<feature type="compositionally biased region" description="Basic residues" evidence="1">
    <location>
        <begin position="393"/>
        <end position="408"/>
    </location>
</feature>
<keyword evidence="2" id="KW-0732">Signal</keyword>
<sequence length="426" mass="44885">MQALPHSLALALLAVSTSSAPDGAVRFEATIHKHAHGIREPLAVLLPSVRRNRTLRPAHVTAVHSSFFQVGSEEGSESEAANGSARPPQRGGEADVRSAAAVPSTAVAAAAPQRSLRPPGALAGAAETRPRGLDLLLTNRGMVADLAPEAPDAPVAVVALALLAAAFALLAAWTAVCRVLHLPSLAPLAASVTKPPAAAAAAAAPAEEKEEAPVRCCVCDQIKGIPRCDAAEVERFLCKAEKYDCALSVPLSSRRLVRLEARVAAPAKGCPVLEAPFTRRACVGFSASASRRSPALRGGPLLPVFQRGRAQSGASSSHPWTRPNTASRWTGTTPCSWARWAASSTAGPPPRRPSTGARSPGRTRSTAWRAGFPGWTRRSTGRRSGGGSTRGSRTWRRRARSLRSRSHWRAPGWWSSRRRRCSSAPP</sequence>
<feature type="signal peptide" evidence="2">
    <location>
        <begin position="1"/>
        <end position="19"/>
    </location>
</feature>
<dbReference type="Proteomes" id="UP001189429">
    <property type="component" value="Unassembled WGS sequence"/>
</dbReference>
<name>A0ABN9QSF2_9DINO</name>
<keyword evidence="4" id="KW-1185">Reference proteome</keyword>
<evidence type="ECO:0000256" key="1">
    <source>
        <dbReference type="SAM" id="MobiDB-lite"/>
    </source>
</evidence>
<accession>A0ABN9QSF2</accession>
<proteinExistence type="predicted"/>
<gene>
    <name evidence="3" type="ORF">PCOR1329_LOCUS13699</name>
</gene>